<accession>A0A0E2BTG3</accession>
<dbReference type="Proteomes" id="UP000006329">
    <property type="component" value="Unassembled WGS sequence"/>
</dbReference>
<keyword evidence="1" id="KW-1133">Transmembrane helix</keyword>
<keyword evidence="3" id="KW-1185">Reference proteome</keyword>
<evidence type="ECO:0000256" key="1">
    <source>
        <dbReference type="SAM" id="Phobius"/>
    </source>
</evidence>
<dbReference type="EMBL" id="AHON02000027">
    <property type="protein sequence ID" value="EKO34802.1"/>
    <property type="molecule type" value="Genomic_DNA"/>
</dbReference>
<protein>
    <submittedName>
        <fullName evidence="2">Uncharacterized protein</fullName>
    </submittedName>
</protein>
<evidence type="ECO:0000313" key="2">
    <source>
        <dbReference type="EMBL" id="EKO34802.1"/>
    </source>
</evidence>
<dbReference type="AlphaFoldDB" id="A0A0E2BTG3"/>
<comment type="caution">
    <text evidence="2">The sequence shown here is derived from an EMBL/GenBank/DDBJ whole genome shotgun (WGS) entry which is preliminary data.</text>
</comment>
<organism evidence="2 3">
    <name type="scientific">Leptospira santarosai str. MOR084</name>
    <dbReference type="NCBI Taxonomy" id="1049984"/>
    <lineage>
        <taxon>Bacteria</taxon>
        <taxon>Pseudomonadati</taxon>
        <taxon>Spirochaetota</taxon>
        <taxon>Spirochaetia</taxon>
        <taxon>Leptospirales</taxon>
        <taxon>Leptospiraceae</taxon>
        <taxon>Leptospira</taxon>
    </lineage>
</organism>
<evidence type="ECO:0000313" key="3">
    <source>
        <dbReference type="Proteomes" id="UP000006329"/>
    </source>
</evidence>
<reference evidence="2" key="1">
    <citation type="submission" date="2012-10" db="EMBL/GenBank/DDBJ databases">
        <authorList>
            <person name="Harkins D.M."/>
            <person name="Durkin A.S."/>
            <person name="Brinkac L.M."/>
            <person name="Haft D.H."/>
            <person name="Selengut J.D."/>
            <person name="Sanka R."/>
            <person name="DePew J."/>
            <person name="Purushe J."/>
            <person name="Matthias M.A."/>
            <person name="Vinetz J.M."/>
            <person name="Sutton G.G."/>
            <person name="Nierman W.C."/>
            <person name="Fouts D.E."/>
        </authorList>
    </citation>
    <scope>NUCLEOTIDE SEQUENCE [LARGE SCALE GENOMIC DNA]</scope>
    <source>
        <strain evidence="2">MOR084</strain>
    </source>
</reference>
<proteinExistence type="predicted"/>
<sequence>MTLLAQEGLTWQGISIMTLSLFLVSVLAVFCIFKLFKTRNH</sequence>
<name>A0A0E2BTG3_9LEPT</name>
<keyword evidence="1" id="KW-0812">Transmembrane</keyword>
<keyword evidence="1" id="KW-0472">Membrane</keyword>
<gene>
    <name evidence="2" type="ORF">LEP1GSC179_1658</name>
</gene>
<feature type="transmembrane region" description="Helical" evidence="1">
    <location>
        <begin position="12"/>
        <end position="36"/>
    </location>
</feature>